<name>A0ACB7CGF9_9ASCO</name>
<proteinExistence type="predicted"/>
<feature type="non-terminal residue" evidence="1">
    <location>
        <position position="1"/>
    </location>
</feature>
<dbReference type="Proteomes" id="UP000768646">
    <property type="component" value="Unassembled WGS sequence"/>
</dbReference>
<evidence type="ECO:0000313" key="1">
    <source>
        <dbReference type="EMBL" id="KAG4306555.1"/>
    </source>
</evidence>
<comment type="caution">
    <text evidence="1">The sequence shown here is derived from an EMBL/GenBank/DDBJ whole genome shotgun (WGS) entry which is preliminary data.</text>
</comment>
<reference evidence="1 2" key="1">
    <citation type="journal article" date="2021" name="Commun. Biol.">
        <title>Genomic insights into the host specific adaptation of the Pneumocystis genus.</title>
        <authorList>
            <person name="Cisse O.H."/>
            <person name="Ma L."/>
            <person name="Dekker J.P."/>
            <person name="Khil P.P."/>
            <person name="Youn J.-H."/>
            <person name="Brenchley J.M."/>
            <person name="Blair R."/>
            <person name="Pahar B."/>
            <person name="Chabe M."/>
            <person name="Van Rompay K.K.A."/>
            <person name="Keesler R."/>
            <person name="Sukura A."/>
            <person name="Hirsch V."/>
            <person name="Kutty G."/>
            <person name="Liu Y."/>
            <person name="Peng L."/>
            <person name="Chen J."/>
            <person name="Song J."/>
            <person name="Weissenbacher-Lang C."/>
            <person name="Xu J."/>
            <person name="Upham N.S."/>
            <person name="Stajich J.E."/>
            <person name="Cuomo C.A."/>
            <person name="Cushion M.T."/>
            <person name="Kovacs J.A."/>
        </authorList>
    </citation>
    <scope>NUCLEOTIDE SEQUENCE [LARGE SCALE GENOMIC DNA]</scope>
    <source>
        <strain evidence="1 2">RABM</strain>
    </source>
</reference>
<gene>
    <name evidence="1" type="ORF">PORY_000543</name>
</gene>
<dbReference type="EMBL" id="JABTEG010000001">
    <property type="protein sequence ID" value="KAG4306555.1"/>
    <property type="molecule type" value="Genomic_DNA"/>
</dbReference>
<keyword evidence="2" id="KW-1185">Reference proteome</keyword>
<evidence type="ECO:0000313" key="2">
    <source>
        <dbReference type="Proteomes" id="UP000768646"/>
    </source>
</evidence>
<protein>
    <submittedName>
        <fullName evidence="1">Uncharacterized protein</fullName>
    </submittedName>
</protein>
<organism evidence="1 2">
    <name type="scientific">Pneumocystis oryctolagi</name>
    <dbReference type="NCBI Taxonomy" id="42067"/>
    <lineage>
        <taxon>Eukaryota</taxon>
        <taxon>Fungi</taxon>
        <taxon>Dikarya</taxon>
        <taxon>Ascomycota</taxon>
        <taxon>Taphrinomycotina</taxon>
        <taxon>Pneumocystomycetes</taxon>
        <taxon>Pneumocystaceae</taxon>
        <taxon>Pneumocystis</taxon>
    </lineage>
</organism>
<sequence length="118" mass="13645">IERYFMNILTMAGSSGKKYMGWWGNMGGPVQKGIITYSLSPRAQNPFAGAFHSAFFNTYRRCRQQILYFGVPLAMGYSIYVWANKRNEYLYSKEGRKELDVGFFEGLLYSYVIRVSES</sequence>
<accession>A0ACB7CGF9</accession>